<keyword evidence="2" id="KW-1003">Cell membrane</keyword>
<dbReference type="EMBL" id="JACRTC010000001">
    <property type="protein sequence ID" value="MBC8569330.1"/>
    <property type="molecule type" value="Genomic_DNA"/>
</dbReference>
<keyword evidence="4 8" id="KW-1133">Transmembrane helix</keyword>
<accession>A0A926E7M0</accession>
<comment type="similarity">
    <text evidence="6">Belongs to the ABC-4 integral membrane protein family.</text>
</comment>
<feature type="domain" description="MacB-like periplasmic core" evidence="10">
    <location>
        <begin position="21"/>
        <end position="159"/>
    </location>
</feature>
<dbReference type="RefSeq" id="WP_262396436.1">
    <property type="nucleotide sequence ID" value="NZ_JACRTC010000001.1"/>
</dbReference>
<name>A0A926E7M0_9FIRM</name>
<keyword evidence="5 8" id="KW-0472">Membrane</keyword>
<evidence type="ECO:0000256" key="5">
    <source>
        <dbReference type="ARBA" id="ARBA00023136"/>
    </source>
</evidence>
<keyword evidence="3 8" id="KW-0812">Transmembrane</keyword>
<feature type="transmembrane region" description="Helical" evidence="8">
    <location>
        <begin position="455"/>
        <end position="477"/>
    </location>
</feature>
<evidence type="ECO:0000313" key="12">
    <source>
        <dbReference type="Proteomes" id="UP000660861"/>
    </source>
</evidence>
<dbReference type="InterPro" id="IPR050250">
    <property type="entry name" value="Macrolide_Exporter_MacB"/>
</dbReference>
<dbReference type="Pfam" id="PF12704">
    <property type="entry name" value="MacB_PCD"/>
    <property type="match status" value="1"/>
</dbReference>
<dbReference type="GO" id="GO:0022857">
    <property type="term" value="F:transmembrane transporter activity"/>
    <property type="evidence" value="ECO:0007669"/>
    <property type="project" value="TreeGrafter"/>
</dbReference>
<proteinExistence type="inferred from homology"/>
<protein>
    <submittedName>
        <fullName evidence="11">ABC transporter permease</fullName>
    </submittedName>
</protein>
<evidence type="ECO:0000256" key="7">
    <source>
        <dbReference type="SAM" id="MobiDB-lite"/>
    </source>
</evidence>
<dbReference type="AlphaFoldDB" id="A0A926E7M0"/>
<feature type="transmembrane region" description="Helical" evidence="8">
    <location>
        <begin position="21"/>
        <end position="45"/>
    </location>
</feature>
<sequence length="494" mass="53754">MRIFDLISMCLRNLFRRKARTLLTVAGVIIGTCSIVVMISLGVGMSNSQDEMLKQMGDLTLIYVNNYGAGQNDVKLNDEAVESFKSMEHVAAVTPHIEEYDLVEIVSGKKERYMFQGSITGIDVNAMEAFGYKLSEGRYLQPNDKEATVWVGQNAAYQFVDTKKKGNNNMVWPEPDANGNIPKPFVDMLNDSLLMRVKTYDDESSSGGDVMVGGGMVMYGSPKLTVSPLSLDPGESSSGSGEDSGSTKPKTKKKNEYKLNVIGVMEEDFNKGSETGYGILMDIKLLKKLQDERDKLNKVPAKDRASEKGYTTVWVKADDIDHVAEIEQAIKDMGYNDTWSLSSSREAMQDYTRNIQMVLGGLGAISMLVAALGIANTMIMSIYERTREIGIMKVLGCQVGNIRSLFLMEAGSIGLMGGILGVGISYGLSFALNHFLAGTMGGMDAQGAMMDISVIPPWLVLLGMAFAVGVGLVSGFYPANRAVKISALEAIKHD</sequence>
<evidence type="ECO:0000256" key="1">
    <source>
        <dbReference type="ARBA" id="ARBA00004651"/>
    </source>
</evidence>
<organism evidence="11 12">
    <name type="scientific">Zongyangia hominis</name>
    <dbReference type="NCBI Taxonomy" id="2763677"/>
    <lineage>
        <taxon>Bacteria</taxon>
        <taxon>Bacillati</taxon>
        <taxon>Bacillota</taxon>
        <taxon>Clostridia</taxon>
        <taxon>Eubacteriales</taxon>
        <taxon>Oscillospiraceae</taxon>
        <taxon>Zongyangia</taxon>
    </lineage>
</organism>
<comment type="caution">
    <text evidence="11">The sequence shown here is derived from an EMBL/GenBank/DDBJ whole genome shotgun (WGS) entry which is preliminary data.</text>
</comment>
<evidence type="ECO:0000256" key="2">
    <source>
        <dbReference type="ARBA" id="ARBA00022475"/>
    </source>
</evidence>
<evidence type="ECO:0000259" key="9">
    <source>
        <dbReference type="Pfam" id="PF02687"/>
    </source>
</evidence>
<feature type="transmembrane region" description="Helical" evidence="8">
    <location>
        <begin position="357"/>
        <end position="383"/>
    </location>
</feature>
<dbReference type="Pfam" id="PF02687">
    <property type="entry name" value="FtsX"/>
    <property type="match status" value="1"/>
</dbReference>
<evidence type="ECO:0000259" key="10">
    <source>
        <dbReference type="Pfam" id="PF12704"/>
    </source>
</evidence>
<dbReference type="Proteomes" id="UP000660861">
    <property type="component" value="Unassembled WGS sequence"/>
</dbReference>
<evidence type="ECO:0000256" key="3">
    <source>
        <dbReference type="ARBA" id="ARBA00022692"/>
    </source>
</evidence>
<feature type="domain" description="ABC3 transporter permease C-terminal" evidence="9">
    <location>
        <begin position="362"/>
        <end position="486"/>
    </location>
</feature>
<feature type="compositionally biased region" description="Low complexity" evidence="7">
    <location>
        <begin position="227"/>
        <end position="248"/>
    </location>
</feature>
<dbReference type="PANTHER" id="PTHR30572">
    <property type="entry name" value="MEMBRANE COMPONENT OF TRANSPORTER-RELATED"/>
    <property type="match status" value="1"/>
</dbReference>
<dbReference type="InterPro" id="IPR025857">
    <property type="entry name" value="MacB_PCD"/>
</dbReference>
<dbReference type="PANTHER" id="PTHR30572:SF4">
    <property type="entry name" value="ABC TRANSPORTER PERMEASE YTRF"/>
    <property type="match status" value="1"/>
</dbReference>
<gene>
    <name evidence="11" type="ORF">H8709_00610</name>
</gene>
<dbReference type="GO" id="GO:0005886">
    <property type="term" value="C:plasma membrane"/>
    <property type="evidence" value="ECO:0007669"/>
    <property type="project" value="UniProtKB-SubCell"/>
</dbReference>
<feature type="region of interest" description="Disordered" evidence="7">
    <location>
        <begin position="227"/>
        <end position="252"/>
    </location>
</feature>
<evidence type="ECO:0000313" key="11">
    <source>
        <dbReference type="EMBL" id="MBC8569330.1"/>
    </source>
</evidence>
<reference evidence="11" key="1">
    <citation type="submission" date="2020-08" db="EMBL/GenBank/DDBJ databases">
        <title>Genome public.</title>
        <authorList>
            <person name="Liu C."/>
            <person name="Sun Q."/>
        </authorList>
    </citation>
    <scope>NUCLEOTIDE SEQUENCE</scope>
    <source>
        <strain evidence="11">NSJ-54</strain>
    </source>
</reference>
<evidence type="ECO:0000256" key="8">
    <source>
        <dbReference type="SAM" id="Phobius"/>
    </source>
</evidence>
<comment type="subcellular location">
    <subcellularLocation>
        <location evidence="1">Cell membrane</location>
        <topology evidence="1">Multi-pass membrane protein</topology>
    </subcellularLocation>
</comment>
<dbReference type="InterPro" id="IPR003838">
    <property type="entry name" value="ABC3_permease_C"/>
</dbReference>
<evidence type="ECO:0000256" key="4">
    <source>
        <dbReference type="ARBA" id="ARBA00022989"/>
    </source>
</evidence>
<keyword evidence="12" id="KW-1185">Reference proteome</keyword>
<feature type="transmembrane region" description="Helical" evidence="8">
    <location>
        <begin position="413"/>
        <end position="435"/>
    </location>
</feature>
<evidence type="ECO:0000256" key="6">
    <source>
        <dbReference type="ARBA" id="ARBA00038076"/>
    </source>
</evidence>